<sequence>MYDMKWQAPIVIVLPFPDGPQRIGSVREAADCLMDRWPEPDCSFERDEALRICLEVFEGGASPQQAREAFLAAARAAGYVTTVQPM</sequence>
<accession>A0A6L9UCS6</accession>
<dbReference type="EMBL" id="WUEY01000011">
    <property type="protein sequence ID" value="NEI72358.1"/>
    <property type="molecule type" value="Genomic_DNA"/>
</dbReference>
<evidence type="ECO:0000313" key="2">
    <source>
        <dbReference type="Proteomes" id="UP000483035"/>
    </source>
</evidence>
<comment type="caution">
    <text evidence="1">The sequence shown here is derived from an EMBL/GenBank/DDBJ whole genome shotgun (WGS) entry which is preliminary data.</text>
</comment>
<dbReference type="Proteomes" id="UP000483035">
    <property type="component" value="Unassembled WGS sequence"/>
</dbReference>
<dbReference type="Pfam" id="PF06169">
    <property type="entry name" value="DUF982"/>
    <property type="match status" value="1"/>
</dbReference>
<dbReference type="AlphaFoldDB" id="A0A6L9UCS6"/>
<protein>
    <submittedName>
        <fullName evidence="1">DUF982 domain-containing protein</fullName>
    </submittedName>
</protein>
<name>A0A6L9UCS6_9HYPH</name>
<organism evidence="1 2">
    <name type="scientific">Rhizobium lusitanum</name>
    <dbReference type="NCBI Taxonomy" id="293958"/>
    <lineage>
        <taxon>Bacteria</taxon>
        <taxon>Pseudomonadati</taxon>
        <taxon>Pseudomonadota</taxon>
        <taxon>Alphaproteobacteria</taxon>
        <taxon>Hyphomicrobiales</taxon>
        <taxon>Rhizobiaceae</taxon>
        <taxon>Rhizobium/Agrobacterium group</taxon>
        <taxon>Rhizobium</taxon>
    </lineage>
</organism>
<gene>
    <name evidence="1" type="ORF">GR212_22485</name>
</gene>
<proteinExistence type="predicted"/>
<evidence type="ECO:0000313" key="1">
    <source>
        <dbReference type="EMBL" id="NEI72358.1"/>
    </source>
</evidence>
<dbReference type="InterPro" id="IPR010385">
    <property type="entry name" value="DUF982"/>
</dbReference>
<dbReference type="RefSeq" id="WP_163989585.1">
    <property type="nucleotide sequence ID" value="NZ_WUEY01000011.1"/>
</dbReference>
<dbReference type="Gene3D" id="6.10.250.730">
    <property type="match status" value="1"/>
</dbReference>
<reference evidence="1 2" key="1">
    <citation type="submission" date="2019-12" db="EMBL/GenBank/DDBJ databases">
        <title>Rhizobium genotypes associated with high levels of biological nitrogen fixation by grain legumes in a temperate-maritime cropping system.</title>
        <authorList>
            <person name="Maluk M."/>
            <person name="Francesc Ferrando Molina F."/>
            <person name="Lopez Del Egido L."/>
            <person name="Lafos M."/>
            <person name="Langarica-Fuentes A."/>
            <person name="Gebre Yohannes G."/>
            <person name="Young M.W."/>
            <person name="Martin P."/>
            <person name="Gantlett R."/>
            <person name="Kenicer G."/>
            <person name="Hawes C."/>
            <person name="Begg G.S."/>
            <person name="Quilliam R.S."/>
            <person name="Squire G.R."/>
            <person name="Poole P.S."/>
            <person name="Young P.W."/>
            <person name="Iannetta P.M."/>
            <person name="James E.K."/>
        </authorList>
    </citation>
    <scope>NUCLEOTIDE SEQUENCE [LARGE SCALE GENOMIC DNA]</scope>
    <source>
        <strain evidence="1 2">JHI1118</strain>
    </source>
</reference>